<reference evidence="1 2" key="1">
    <citation type="submission" date="2012-10" db="EMBL/GenBank/DDBJ databases">
        <title>Genome sequence of Vibrio Cholerae HENC-02.</title>
        <authorList>
            <person name="Eppinger M."/>
            <person name="Hasan N.A."/>
            <person name="Sengamalay N."/>
            <person name="Hine E."/>
            <person name="Su Q."/>
            <person name="Daugherty S.C."/>
            <person name="Young S."/>
            <person name="Sadzewicz L."/>
            <person name="Tallon L."/>
            <person name="Cebula T.A."/>
            <person name="Ravel J."/>
            <person name="Colwell R.R."/>
        </authorList>
    </citation>
    <scope>NUCLEOTIDE SEQUENCE [LARGE SCALE GENOMIC DNA]</scope>
    <source>
        <strain evidence="1 2">HENC-02</strain>
    </source>
</reference>
<comment type="caution">
    <text evidence="1">The sequence shown here is derived from an EMBL/GenBank/DDBJ whole genome shotgun (WGS) entry which is preliminary data.</text>
</comment>
<sequence>MELFDIDRFLFFASSK</sequence>
<organism evidence="1 2">
    <name type="scientific">Vibrio harveyi</name>
    <name type="common">Beneckea harveyi</name>
    <dbReference type="NCBI Taxonomy" id="669"/>
    <lineage>
        <taxon>Bacteria</taxon>
        <taxon>Pseudomonadati</taxon>
        <taxon>Pseudomonadota</taxon>
        <taxon>Gammaproteobacteria</taxon>
        <taxon>Vibrionales</taxon>
        <taxon>Vibrionaceae</taxon>
        <taxon>Vibrio</taxon>
    </lineage>
</organism>
<feature type="non-terminal residue" evidence="1">
    <location>
        <position position="16"/>
    </location>
</feature>
<name>A0A454CSF6_VIBHA</name>
<accession>A0A454CSF6</accession>
<proteinExistence type="predicted"/>
<dbReference type="EMBL" id="AJSR01002133">
    <property type="protein sequence ID" value="EKM29339.1"/>
    <property type="molecule type" value="Genomic_DNA"/>
</dbReference>
<dbReference type="Proteomes" id="UP000008367">
    <property type="component" value="Unassembled WGS sequence"/>
</dbReference>
<gene>
    <name evidence="1" type="ORF">VCHENC02_4846</name>
</gene>
<evidence type="ECO:0000313" key="2">
    <source>
        <dbReference type="Proteomes" id="UP000008367"/>
    </source>
</evidence>
<dbReference type="AlphaFoldDB" id="A0A454CSF6"/>
<protein>
    <submittedName>
        <fullName evidence="1">Uncharacterized protein</fullName>
    </submittedName>
</protein>
<evidence type="ECO:0000313" key="1">
    <source>
        <dbReference type="EMBL" id="EKM29339.1"/>
    </source>
</evidence>